<protein>
    <recommendedName>
        <fullName evidence="4">Secreted protein</fullName>
    </recommendedName>
</protein>
<proteinExistence type="predicted"/>
<reference evidence="3" key="1">
    <citation type="submission" date="2014-09" db="EMBL/GenBank/DDBJ databases">
        <authorList>
            <person name="Magalhaes I.L.F."/>
            <person name="Oliveira U."/>
            <person name="Santos F.R."/>
            <person name="Vidigal T.H.D.A."/>
            <person name="Brescovit A.D."/>
            <person name="Santos A.J."/>
        </authorList>
    </citation>
    <scope>NUCLEOTIDE SEQUENCE</scope>
    <source>
        <tissue evidence="3">Shoot tissue taken approximately 20 cm above the soil surface</tissue>
    </source>
</reference>
<feature type="chain" id="PRO_5002044193" description="Secreted protein" evidence="2">
    <location>
        <begin position="30"/>
        <end position="67"/>
    </location>
</feature>
<feature type="signal peptide" evidence="2">
    <location>
        <begin position="1"/>
        <end position="29"/>
    </location>
</feature>
<reference evidence="3" key="2">
    <citation type="journal article" date="2015" name="Data Brief">
        <title>Shoot transcriptome of the giant reed, Arundo donax.</title>
        <authorList>
            <person name="Barrero R.A."/>
            <person name="Guerrero F.D."/>
            <person name="Moolhuijzen P."/>
            <person name="Goolsby J.A."/>
            <person name="Tidwell J."/>
            <person name="Bellgard S.E."/>
            <person name="Bellgard M.I."/>
        </authorList>
    </citation>
    <scope>NUCLEOTIDE SEQUENCE</scope>
    <source>
        <tissue evidence="3">Shoot tissue taken approximately 20 cm above the soil surface</tissue>
    </source>
</reference>
<keyword evidence="2" id="KW-0732">Signal</keyword>
<dbReference type="EMBL" id="GBRH01195737">
    <property type="protein sequence ID" value="JAE02159.1"/>
    <property type="molecule type" value="Transcribed_RNA"/>
</dbReference>
<evidence type="ECO:0000313" key="3">
    <source>
        <dbReference type="EMBL" id="JAE02159.1"/>
    </source>
</evidence>
<name>A0A0A9ET52_ARUDO</name>
<sequence>MPGPMPPPGPTPPPPPLLLLSILTSPRLAAFTAPAAGKILAGRNCTDRSEERRRQRSPRENVAAGDS</sequence>
<feature type="region of interest" description="Disordered" evidence="1">
    <location>
        <begin position="42"/>
        <end position="67"/>
    </location>
</feature>
<evidence type="ECO:0008006" key="4">
    <source>
        <dbReference type="Google" id="ProtNLM"/>
    </source>
</evidence>
<evidence type="ECO:0000256" key="2">
    <source>
        <dbReference type="SAM" id="SignalP"/>
    </source>
</evidence>
<evidence type="ECO:0000256" key="1">
    <source>
        <dbReference type="SAM" id="MobiDB-lite"/>
    </source>
</evidence>
<organism evidence="3">
    <name type="scientific">Arundo donax</name>
    <name type="common">Giant reed</name>
    <name type="synonym">Donax arundinaceus</name>
    <dbReference type="NCBI Taxonomy" id="35708"/>
    <lineage>
        <taxon>Eukaryota</taxon>
        <taxon>Viridiplantae</taxon>
        <taxon>Streptophyta</taxon>
        <taxon>Embryophyta</taxon>
        <taxon>Tracheophyta</taxon>
        <taxon>Spermatophyta</taxon>
        <taxon>Magnoliopsida</taxon>
        <taxon>Liliopsida</taxon>
        <taxon>Poales</taxon>
        <taxon>Poaceae</taxon>
        <taxon>PACMAD clade</taxon>
        <taxon>Arundinoideae</taxon>
        <taxon>Arundineae</taxon>
        <taxon>Arundo</taxon>
    </lineage>
</organism>
<dbReference type="AlphaFoldDB" id="A0A0A9ET52"/>
<accession>A0A0A9ET52</accession>
<feature type="compositionally biased region" description="Basic and acidic residues" evidence="1">
    <location>
        <begin position="45"/>
        <end position="59"/>
    </location>
</feature>